<feature type="region of interest" description="Disordered" evidence="1">
    <location>
        <begin position="1"/>
        <end position="114"/>
    </location>
</feature>
<proteinExistence type="predicted"/>
<comment type="caution">
    <text evidence="2">The sequence shown here is derived from an EMBL/GenBank/DDBJ whole genome shotgun (WGS) entry which is preliminary data.</text>
</comment>
<gene>
    <name evidence="2" type="ORF">N7468_001501</name>
</gene>
<feature type="compositionally biased region" description="Basic and acidic residues" evidence="1">
    <location>
        <begin position="61"/>
        <end position="73"/>
    </location>
</feature>
<evidence type="ECO:0000313" key="3">
    <source>
        <dbReference type="Proteomes" id="UP001150941"/>
    </source>
</evidence>
<dbReference type="Proteomes" id="UP001150941">
    <property type="component" value="Unassembled WGS sequence"/>
</dbReference>
<dbReference type="RefSeq" id="XP_058333939.1">
    <property type="nucleotide sequence ID" value="XM_058470798.1"/>
</dbReference>
<dbReference type="GeneID" id="83198101"/>
<feature type="compositionally biased region" description="Polar residues" evidence="1">
    <location>
        <begin position="25"/>
        <end position="36"/>
    </location>
</feature>
<reference evidence="2" key="2">
    <citation type="journal article" date="2023" name="IMA Fungus">
        <title>Comparative genomic study of the Penicillium genus elucidates a diverse pangenome and 15 lateral gene transfer events.</title>
        <authorList>
            <person name="Petersen C."/>
            <person name="Sorensen T."/>
            <person name="Nielsen M.R."/>
            <person name="Sondergaard T.E."/>
            <person name="Sorensen J.L."/>
            <person name="Fitzpatrick D.A."/>
            <person name="Frisvad J.C."/>
            <person name="Nielsen K.L."/>
        </authorList>
    </citation>
    <scope>NUCLEOTIDE SEQUENCE</scope>
    <source>
        <strain evidence="2">IBT 19713</strain>
    </source>
</reference>
<keyword evidence="3" id="KW-1185">Reference proteome</keyword>
<accession>A0A9W9TXE8</accession>
<dbReference type="EMBL" id="JAPQKS010000002">
    <property type="protein sequence ID" value="KAJ5246518.1"/>
    <property type="molecule type" value="Genomic_DNA"/>
</dbReference>
<organism evidence="2 3">
    <name type="scientific">Penicillium chermesinum</name>
    <dbReference type="NCBI Taxonomy" id="63820"/>
    <lineage>
        <taxon>Eukaryota</taxon>
        <taxon>Fungi</taxon>
        <taxon>Dikarya</taxon>
        <taxon>Ascomycota</taxon>
        <taxon>Pezizomycotina</taxon>
        <taxon>Eurotiomycetes</taxon>
        <taxon>Eurotiomycetidae</taxon>
        <taxon>Eurotiales</taxon>
        <taxon>Aspergillaceae</taxon>
        <taxon>Penicillium</taxon>
    </lineage>
</organism>
<evidence type="ECO:0000313" key="2">
    <source>
        <dbReference type="EMBL" id="KAJ5246518.1"/>
    </source>
</evidence>
<feature type="compositionally biased region" description="Basic and acidic residues" evidence="1">
    <location>
        <begin position="81"/>
        <end position="99"/>
    </location>
</feature>
<dbReference type="OrthoDB" id="4349176at2759"/>
<feature type="region of interest" description="Disordered" evidence="1">
    <location>
        <begin position="347"/>
        <end position="417"/>
    </location>
</feature>
<sequence length="436" mass="48983">MRRRPNTDLSTIEGPPAGFVDPGGNASTAFDMQDVSSLEGPPTVHRASTEPLGRVLSEYTSEPRESSEHRASEQRPSGRNRLSEENRASEQHEPLRIEQSEPYASSEQDEPLELDEYNYQTFLLAPPRIDSAIIDQSSFAHSSDFRIDYSDASQLAPPPVVRRRRSVAPREIIDFSSLDGPSLLEPSVIIDPGPSSPSVHRISPSPQSDAHWYILSKPLPPRPRSADSSLRVRRRMSDVYATSSLARSSLRSSLPSYDCTLQVASSSALQRAQDDEEKPLSPDELLIEEYLRDGLTRPPPYSNPTSIRRSRSLDPVVFLEDEGLWEVPQRWPSRNPPQRRTLAQQCDPIQPFNPPLQGNLAQQRNPAERQPAPMLKAPTDPPAPQPRLRPGRYYNGRSDYEDRKSSAKHDDGHHFTIRMEKVLPSSWRRARNLSGG</sequence>
<protein>
    <submittedName>
        <fullName evidence="2">Uncharacterized protein</fullName>
    </submittedName>
</protein>
<name>A0A9W9TXE8_9EURO</name>
<dbReference type="AlphaFoldDB" id="A0A9W9TXE8"/>
<evidence type="ECO:0000256" key="1">
    <source>
        <dbReference type="SAM" id="MobiDB-lite"/>
    </source>
</evidence>
<reference evidence="2" key="1">
    <citation type="submission" date="2022-11" db="EMBL/GenBank/DDBJ databases">
        <authorList>
            <person name="Petersen C."/>
        </authorList>
    </citation>
    <scope>NUCLEOTIDE SEQUENCE</scope>
    <source>
        <strain evidence="2">IBT 19713</strain>
    </source>
</reference>
<feature type="region of interest" description="Disordered" evidence="1">
    <location>
        <begin position="177"/>
        <end position="204"/>
    </location>
</feature>
<feature type="compositionally biased region" description="Basic and acidic residues" evidence="1">
    <location>
        <begin position="398"/>
        <end position="417"/>
    </location>
</feature>